<protein>
    <recommendedName>
        <fullName evidence="2">histidine kinase</fullName>
        <ecNumber evidence="2">2.7.13.3</ecNumber>
    </recommendedName>
</protein>
<feature type="coiled-coil region" evidence="9">
    <location>
        <begin position="174"/>
        <end position="201"/>
    </location>
</feature>
<evidence type="ECO:0000256" key="5">
    <source>
        <dbReference type="ARBA" id="ARBA00022741"/>
    </source>
</evidence>
<dbReference type="InterPro" id="IPR011712">
    <property type="entry name" value="Sig_transdc_His_kin_sub3_dim/P"/>
</dbReference>
<evidence type="ECO:0000313" key="13">
    <source>
        <dbReference type="Proteomes" id="UP001501536"/>
    </source>
</evidence>
<evidence type="ECO:0000256" key="1">
    <source>
        <dbReference type="ARBA" id="ARBA00000085"/>
    </source>
</evidence>
<dbReference type="PANTHER" id="PTHR24421:SF10">
    <property type="entry name" value="NITRATE_NITRITE SENSOR PROTEIN NARQ"/>
    <property type="match status" value="1"/>
</dbReference>
<dbReference type="EC" id="2.7.13.3" evidence="2"/>
<sequence>MRTSGSAWRTAATVLASALVGVLAFVVARGSMLPDDPGSVPPDESLRLMLLLFGDLLLGLVALAVLPVALRARDAWWTLAAGVAVVATTAVSSLAMAACVVVLASFAGRRPLPWFWTLTGVFFAAVALSVLVIEPEPVDPGMATPWWAVVLIAASVPAVAGLVGAAQRSRRELIRSLRNEAATARRERAAHAEQVRAAERTRIAREMHDTLSHRLSLISLHAGALEYRADLDPQTVRSTATLVRETARTASQELRTVLTVLREEDHGTTPDATLAALEDLVATARDSGTPVELTASGPLAERTAADLPEVTSRAVFRFFQECLTNALKHAPGRPVRLGLSGGPGPGIVLTAENPSVAGPRAGEGGFGLIGLRERVELLGGRLEVRPAGGTFAVEAWLPWQG</sequence>
<dbReference type="Proteomes" id="UP001501536">
    <property type="component" value="Unassembled WGS sequence"/>
</dbReference>
<dbReference type="Pfam" id="PF07730">
    <property type="entry name" value="HisKA_3"/>
    <property type="match status" value="1"/>
</dbReference>
<comment type="caution">
    <text evidence="12">The sequence shown here is derived from an EMBL/GenBank/DDBJ whole genome shotgun (WGS) entry which is preliminary data.</text>
</comment>
<evidence type="ECO:0000256" key="3">
    <source>
        <dbReference type="ARBA" id="ARBA00022553"/>
    </source>
</evidence>
<keyword evidence="10" id="KW-0472">Membrane</keyword>
<reference evidence="13" key="1">
    <citation type="journal article" date="2019" name="Int. J. Syst. Evol. Microbiol.">
        <title>The Global Catalogue of Microorganisms (GCM) 10K type strain sequencing project: providing services to taxonomists for standard genome sequencing and annotation.</title>
        <authorList>
            <consortium name="The Broad Institute Genomics Platform"/>
            <consortium name="The Broad Institute Genome Sequencing Center for Infectious Disease"/>
            <person name="Wu L."/>
            <person name="Ma J."/>
        </authorList>
    </citation>
    <scope>NUCLEOTIDE SEQUENCE [LARGE SCALE GENOMIC DNA]</scope>
    <source>
        <strain evidence="13">JCM 16961</strain>
    </source>
</reference>
<keyword evidence="10" id="KW-0812">Transmembrane</keyword>
<keyword evidence="10" id="KW-1133">Transmembrane helix</keyword>
<dbReference type="InterPro" id="IPR050482">
    <property type="entry name" value="Sensor_HK_TwoCompSys"/>
</dbReference>
<dbReference type="PANTHER" id="PTHR24421">
    <property type="entry name" value="NITRATE/NITRITE SENSOR PROTEIN NARX-RELATED"/>
    <property type="match status" value="1"/>
</dbReference>
<dbReference type="Gene3D" id="3.30.565.10">
    <property type="entry name" value="Histidine kinase-like ATPase, C-terminal domain"/>
    <property type="match status" value="1"/>
</dbReference>
<evidence type="ECO:0000256" key="7">
    <source>
        <dbReference type="ARBA" id="ARBA00022840"/>
    </source>
</evidence>
<evidence type="ECO:0000256" key="10">
    <source>
        <dbReference type="SAM" id="Phobius"/>
    </source>
</evidence>
<keyword evidence="8" id="KW-0902">Two-component regulatory system</keyword>
<evidence type="ECO:0000256" key="4">
    <source>
        <dbReference type="ARBA" id="ARBA00022679"/>
    </source>
</evidence>
<organism evidence="12 13">
    <name type="scientific">Zhihengliuella alba</name>
    <dbReference type="NCBI Taxonomy" id="547018"/>
    <lineage>
        <taxon>Bacteria</taxon>
        <taxon>Bacillati</taxon>
        <taxon>Actinomycetota</taxon>
        <taxon>Actinomycetes</taxon>
        <taxon>Micrococcales</taxon>
        <taxon>Micrococcaceae</taxon>
        <taxon>Zhihengliuella</taxon>
    </lineage>
</organism>
<feature type="transmembrane region" description="Helical" evidence="10">
    <location>
        <begin position="145"/>
        <end position="166"/>
    </location>
</feature>
<feature type="transmembrane region" description="Helical" evidence="10">
    <location>
        <begin position="114"/>
        <end position="133"/>
    </location>
</feature>
<evidence type="ECO:0000256" key="2">
    <source>
        <dbReference type="ARBA" id="ARBA00012438"/>
    </source>
</evidence>
<evidence type="ECO:0000313" key="12">
    <source>
        <dbReference type="EMBL" id="GAA3709784.1"/>
    </source>
</evidence>
<keyword evidence="3" id="KW-0597">Phosphoprotein</keyword>
<feature type="transmembrane region" description="Helical" evidence="10">
    <location>
        <begin position="48"/>
        <end position="70"/>
    </location>
</feature>
<dbReference type="EMBL" id="BAABCJ010000006">
    <property type="protein sequence ID" value="GAA3709784.1"/>
    <property type="molecule type" value="Genomic_DNA"/>
</dbReference>
<dbReference type="SUPFAM" id="SSF55874">
    <property type="entry name" value="ATPase domain of HSP90 chaperone/DNA topoisomerase II/histidine kinase"/>
    <property type="match status" value="1"/>
</dbReference>
<feature type="domain" description="Signal transduction histidine kinase subgroup 3 dimerisation and phosphoacceptor" evidence="11">
    <location>
        <begin position="199"/>
        <end position="265"/>
    </location>
</feature>
<proteinExistence type="predicted"/>
<keyword evidence="5" id="KW-0547">Nucleotide-binding</keyword>
<dbReference type="Gene3D" id="1.20.5.1930">
    <property type="match status" value="1"/>
</dbReference>
<keyword evidence="9" id="KW-0175">Coiled coil</keyword>
<evidence type="ECO:0000256" key="8">
    <source>
        <dbReference type="ARBA" id="ARBA00023012"/>
    </source>
</evidence>
<comment type="catalytic activity">
    <reaction evidence="1">
        <text>ATP + protein L-histidine = ADP + protein N-phospho-L-histidine.</text>
        <dbReference type="EC" id="2.7.13.3"/>
    </reaction>
</comment>
<evidence type="ECO:0000256" key="6">
    <source>
        <dbReference type="ARBA" id="ARBA00022777"/>
    </source>
</evidence>
<keyword evidence="13" id="KW-1185">Reference proteome</keyword>
<dbReference type="GO" id="GO:0016301">
    <property type="term" value="F:kinase activity"/>
    <property type="evidence" value="ECO:0007669"/>
    <property type="project" value="UniProtKB-KW"/>
</dbReference>
<keyword evidence="7" id="KW-0067">ATP-binding</keyword>
<evidence type="ECO:0000256" key="9">
    <source>
        <dbReference type="SAM" id="Coils"/>
    </source>
</evidence>
<keyword evidence="4" id="KW-0808">Transferase</keyword>
<evidence type="ECO:0000259" key="11">
    <source>
        <dbReference type="Pfam" id="PF07730"/>
    </source>
</evidence>
<gene>
    <name evidence="12" type="ORF">GCM10022377_24310</name>
</gene>
<keyword evidence="6 12" id="KW-0418">Kinase</keyword>
<dbReference type="CDD" id="cd16917">
    <property type="entry name" value="HATPase_UhpB-NarQ-NarX-like"/>
    <property type="match status" value="1"/>
</dbReference>
<feature type="transmembrane region" description="Helical" evidence="10">
    <location>
        <begin position="76"/>
        <end position="107"/>
    </location>
</feature>
<accession>A0ABP7DUT6</accession>
<name>A0ABP7DUT6_9MICC</name>
<feature type="transmembrane region" description="Helical" evidence="10">
    <location>
        <begin position="6"/>
        <end position="27"/>
    </location>
</feature>
<dbReference type="InterPro" id="IPR036890">
    <property type="entry name" value="HATPase_C_sf"/>
</dbReference>